<organism evidence="1 2">
    <name type="scientific">Rufibacter latericius</name>
    <dbReference type="NCBI Taxonomy" id="2487040"/>
    <lineage>
        <taxon>Bacteria</taxon>
        <taxon>Pseudomonadati</taxon>
        <taxon>Bacteroidota</taxon>
        <taxon>Cytophagia</taxon>
        <taxon>Cytophagales</taxon>
        <taxon>Hymenobacteraceae</taxon>
        <taxon>Rufibacter</taxon>
    </lineage>
</organism>
<name>A0A3M9MJQ8_9BACT</name>
<dbReference type="Proteomes" id="UP000272117">
    <property type="component" value="Unassembled WGS sequence"/>
</dbReference>
<protein>
    <recommendedName>
        <fullName evidence="3">Lipoprotein</fullName>
    </recommendedName>
</protein>
<dbReference type="AlphaFoldDB" id="A0A3M9MJQ8"/>
<evidence type="ECO:0000313" key="2">
    <source>
        <dbReference type="Proteomes" id="UP000272117"/>
    </source>
</evidence>
<sequence length="170" mass="18672">MSTRLLFPSLLLIFLGACGFPKYLPSTDQIDVHQYGSYIKLQPKQGALIKGELIAASDSSLVLLTEPAGECLTIHQSAIRQYRIQYAQPKRYGWSIPVYTLFTLAHGYYGAFTLPLNLLVTTAVTIGGINSFSYEGKGKTLTFSGLDKFARFPQGIPRGLKLANLKPAPK</sequence>
<dbReference type="EMBL" id="RJJD01000008">
    <property type="protein sequence ID" value="RNI25789.1"/>
    <property type="molecule type" value="Genomic_DNA"/>
</dbReference>
<accession>A0A3M9MJQ8</accession>
<comment type="caution">
    <text evidence="1">The sequence shown here is derived from an EMBL/GenBank/DDBJ whole genome shotgun (WGS) entry which is preliminary data.</text>
</comment>
<reference evidence="1 2" key="1">
    <citation type="submission" date="2018-11" db="EMBL/GenBank/DDBJ databases">
        <title>Rufibacter latericius sp. nov., isolated from water in Baiyang Lake.</title>
        <authorList>
            <person name="Yang Y."/>
        </authorList>
    </citation>
    <scope>NUCLEOTIDE SEQUENCE [LARGE SCALE GENOMIC DNA]</scope>
    <source>
        <strain evidence="1 2">R-22-1c-1</strain>
    </source>
</reference>
<dbReference type="PROSITE" id="PS51257">
    <property type="entry name" value="PROKAR_LIPOPROTEIN"/>
    <property type="match status" value="1"/>
</dbReference>
<dbReference type="OrthoDB" id="1439175at2"/>
<proteinExistence type="predicted"/>
<keyword evidence="2" id="KW-1185">Reference proteome</keyword>
<dbReference type="RefSeq" id="WP_123127416.1">
    <property type="nucleotide sequence ID" value="NZ_RJJD01000008.1"/>
</dbReference>
<gene>
    <name evidence="1" type="ORF">EFB08_13130</name>
</gene>
<evidence type="ECO:0008006" key="3">
    <source>
        <dbReference type="Google" id="ProtNLM"/>
    </source>
</evidence>
<evidence type="ECO:0000313" key="1">
    <source>
        <dbReference type="EMBL" id="RNI25789.1"/>
    </source>
</evidence>